<proteinExistence type="predicted"/>
<accession>A0ACC0C4F1</accession>
<reference evidence="2" key="1">
    <citation type="journal article" date="2023" name="Nat. Plants">
        <title>Single-cell RNA sequencing provides a high-resolution roadmap for understanding the multicellular compartmentation of specialized metabolism.</title>
        <authorList>
            <person name="Sun S."/>
            <person name="Shen X."/>
            <person name="Li Y."/>
            <person name="Li Y."/>
            <person name="Wang S."/>
            <person name="Li R."/>
            <person name="Zhang H."/>
            <person name="Shen G."/>
            <person name="Guo B."/>
            <person name="Wei J."/>
            <person name="Xu J."/>
            <person name="St-Pierre B."/>
            <person name="Chen S."/>
            <person name="Sun C."/>
        </authorList>
    </citation>
    <scope>NUCLEOTIDE SEQUENCE [LARGE SCALE GENOMIC DNA]</scope>
</reference>
<comment type="caution">
    <text evidence="1">The sequence shown here is derived from an EMBL/GenBank/DDBJ whole genome shotgun (WGS) entry which is preliminary data.</text>
</comment>
<sequence>MREDSMISQYRNRLDKTLSSPDLTNVETLKILVKDQIVNSSKVQPEESIDQIVENRTKEVSNFLSMLRSASMDDDRSKHGESSHGGWKEQGVEGNDINVDPHYSCQVASDYCSHFQDHLISMSEEGQNWRTDMFSEISEPESIDINSHGFTRDGIPDAQDVVRIDVVGGFALQKVSENRSYFRTIANMDIKLAFVPPAFINFVSRQLIGSGFKFYKKEVASVSKGDEDFREALKDAVYARVREALSSKNLSTVAAEPKNQKNEKLVRLDEQQAGEDEVGTTAEIVNNENIGNLQSEDFLVRDKNVPSEIEEIGEENSEEYRSLDEDAPKSHNSTINPSAKRFSRNRKDVVIRPEVEQALKTLDKAISFIREHGSNDKTNSLPVITIEESQNSETDVAKENIPSEAVQSCSSNGASAQPLKKENPEIITSNEPRNSSGSHNSRRGSSAYSRDTNHSKIAPSSSPGEDVSSHDTAFYYSSQNQASGATITEKIVKEDHLVSSQTNGHAENQTRRTKMRKSRGPAPVISSATCSSSSSSSSYISSDQKPISHFFSSISYFCRVAIEEEERFPFTFSKFSSCGVFLQAQKINSGFSCQKSNLFCSSSSFTGKLQCWNCNSGPSTNKTPFLVCESCRSVQPVDHSIDYFQILGLEKKYDIEGESLDGKYKDWQKKLHPDLVHTKSQKEREYAAEQSARVTDAYRTLTNPLLRAKYIMQLQGVELDEEERITDPELLAEIMELREAVDEAAETQALHQIQAQIHGKLEHWSKSFADAFNNRKYDEALAFIRRMTYYKRAIEEITKKL</sequence>
<dbReference type="EMBL" id="CM044701">
    <property type="protein sequence ID" value="KAI5679668.1"/>
    <property type="molecule type" value="Genomic_DNA"/>
</dbReference>
<protein>
    <submittedName>
        <fullName evidence="1">Uncharacterized protein</fullName>
    </submittedName>
</protein>
<evidence type="ECO:0000313" key="2">
    <source>
        <dbReference type="Proteomes" id="UP001060085"/>
    </source>
</evidence>
<dbReference type="Proteomes" id="UP001060085">
    <property type="component" value="Linkage Group LG01"/>
</dbReference>
<keyword evidence="2" id="KW-1185">Reference proteome</keyword>
<name>A0ACC0C4F1_CATRO</name>
<gene>
    <name evidence="1" type="ORF">M9H77_00895</name>
</gene>
<organism evidence="1 2">
    <name type="scientific">Catharanthus roseus</name>
    <name type="common">Madagascar periwinkle</name>
    <name type="synonym">Vinca rosea</name>
    <dbReference type="NCBI Taxonomy" id="4058"/>
    <lineage>
        <taxon>Eukaryota</taxon>
        <taxon>Viridiplantae</taxon>
        <taxon>Streptophyta</taxon>
        <taxon>Embryophyta</taxon>
        <taxon>Tracheophyta</taxon>
        <taxon>Spermatophyta</taxon>
        <taxon>Magnoliopsida</taxon>
        <taxon>eudicotyledons</taxon>
        <taxon>Gunneridae</taxon>
        <taxon>Pentapetalae</taxon>
        <taxon>asterids</taxon>
        <taxon>lamiids</taxon>
        <taxon>Gentianales</taxon>
        <taxon>Apocynaceae</taxon>
        <taxon>Rauvolfioideae</taxon>
        <taxon>Vinceae</taxon>
        <taxon>Catharanthinae</taxon>
        <taxon>Catharanthus</taxon>
    </lineage>
</organism>
<evidence type="ECO:0000313" key="1">
    <source>
        <dbReference type="EMBL" id="KAI5679668.1"/>
    </source>
</evidence>